<comment type="caution">
    <text evidence="1">The sequence shown here is derived from an EMBL/GenBank/DDBJ whole genome shotgun (WGS) entry which is preliminary data.</text>
</comment>
<reference evidence="1 2" key="1">
    <citation type="journal article" date="2021" name="Front. Genet.">
        <title>Chromosome-Level Genome Assembly Reveals Significant Gene Expansion in the Toll and IMD Signaling Pathways of Dendrolimus kikuchii.</title>
        <authorList>
            <person name="Zhou J."/>
            <person name="Wu P."/>
            <person name="Xiong Z."/>
            <person name="Liu N."/>
            <person name="Zhao N."/>
            <person name="Ji M."/>
            <person name="Qiu Y."/>
            <person name="Yang B."/>
        </authorList>
    </citation>
    <scope>NUCLEOTIDE SEQUENCE [LARGE SCALE GENOMIC DNA]</scope>
    <source>
        <strain evidence="1">Ann1</strain>
    </source>
</reference>
<gene>
    <name evidence="1" type="ORF">K1T71_012771</name>
</gene>
<accession>A0ACC1CK86</accession>
<sequence length="64" mass="7712">MTTPMLMRRRMRNFSCHYEDFLTHRLPSMYSIILIYYTCNDDCPLSKCYFLEQGSSRKHYATAC</sequence>
<keyword evidence="2" id="KW-1185">Reference proteome</keyword>
<organism evidence="1 2">
    <name type="scientific">Dendrolimus kikuchii</name>
    <dbReference type="NCBI Taxonomy" id="765133"/>
    <lineage>
        <taxon>Eukaryota</taxon>
        <taxon>Metazoa</taxon>
        <taxon>Ecdysozoa</taxon>
        <taxon>Arthropoda</taxon>
        <taxon>Hexapoda</taxon>
        <taxon>Insecta</taxon>
        <taxon>Pterygota</taxon>
        <taxon>Neoptera</taxon>
        <taxon>Endopterygota</taxon>
        <taxon>Lepidoptera</taxon>
        <taxon>Glossata</taxon>
        <taxon>Ditrysia</taxon>
        <taxon>Bombycoidea</taxon>
        <taxon>Lasiocampidae</taxon>
        <taxon>Dendrolimus</taxon>
    </lineage>
</organism>
<protein>
    <submittedName>
        <fullName evidence="1">Uncharacterized protein</fullName>
    </submittedName>
</protein>
<evidence type="ECO:0000313" key="1">
    <source>
        <dbReference type="EMBL" id="KAJ0172008.1"/>
    </source>
</evidence>
<name>A0ACC1CK86_9NEOP</name>
<evidence type="ECO:0000313" key="2">
    <source>
        <dbReference type="Proteomes" id="UP000824533"/>
    </source>
</evidence>
<proteinExistence type="predicted"/>
<dbReference type="EMBL" id="CM034409">
    <property type="protein sequence ID" value="KAJ0172008.1"/>
    <property type="molecule type" value="Genomic_DNA"/>
</dbReference>
<dbReference type="Proteomes" id="UP000824533">
    <property type="component" value="Linkage Group LG23"/>
</dbReference>